<dbReference type="Gene3D" id="3.40.50.300">
    <property type="entry name" value="P-loop containing nucleotide triphosphate hydrolases"/>
    <property type="match status" value="1"/>
</dbReference>
<dbReference type="GO" id="GO:0016301">
    <property type="term" value="F:kinase activity"/>
    <property type="evidence" value="ECO:0007669"/>
    <property type="project" value="UniProtKB-KW"/>
</dbReference>
<proteinExistence type="predicted"/>
<keyword evidence="1" id="KW-0808">Transferase</keyword>
<evidence type="ECO:0000313" key="2">
    <source>
        <dbReference type="Proteomes" id="UP000617951"/>
    </source>
</evidence>
<keyword evidence="2" id="KW-1185">Reference proteome</keyword>
<organism evidence="1 2">
    <name type="scientific">Guopingia tenuis</name>
    <dbReference type="NCBI Taxonomy" id="2763656"/>
    <lineage>
        <taxon>Bacteria</taxon>
        <taxon>Bacillati</taxon>
        <taxon>Bacillota</taxon>
        <taxon>Clostridia</taxon>
        <taxon>Christensenellales</taxon>
        <taxon>Christensenellaceae</taxon>
        <taxon>Guopingia</taxon>
    </lineage>
</organism>
<dbReference type="InterPro" id="IPR027417">
    <property type="entry name" value="P-loop_NTPase"/>
</dbReference>
<gene>
    <name evidence="1" type="ORF">H8693_04755</name>
</gene>
<protein>
    <submittedName>
        <fullName evidence="1">Uridine kinase</fullName>
    </submittedName>
</protein>
<sequence length="188" mass="21085">MAEYLPALRFLHALSVGGKRAVVAIDGRCGSGKTTLASLASACLPCTVFHMDDFFLPPQLRTPQRLAQPGENVHHERFLSEVLLPLSQGRQVVYQPFSCRTGALQPPVCCQPKPLVIVEGSYSMHPSLLPYYTHTLVLQITSDEQRRRLLLREGKEGFSAFAGRWIPLEEEYFSKYKLAELSSFTLTF</sequence>
<reference evidence="1" key="1">
    <citation type="submission" date="2020-08" db="EMBL/GenBank/DDBJ databases">
        <title>Genome public.</title>
        <authorList>
            <person name="Liu C."/>
            <person name="Sun Q."/>
        </authorList>
    </citation>
    <scope>NUCLEOTIDE SEQUENCE</scope>
    <source>
        <strain evidence="1">NSJ-63</strain>
    </source>
</reference>
<keyword evidence="1" id="KW-0418">Kinase</keyword>
<accession>A0A926DI76</accession>
<dbReference type="AlphaFoldDB" id="A0A926DI76"/>
<dbReference type="Proteomes" id="UP000617951">
    <property type="component" value="Unassembled WGS sequence"/>
</dbReference>
<comment type="caution">
    <text evidence="1">The sequence shown here is derived from an EMBL/GenBank/DDBJ whole genome shotgun (WGS) entry which is preliminary data.</text>
</comment>
<name>A0A926DI76_9FIRM</name>
<dbReference type="EMBL" id="JACRSS010000001">
    <property type="protein sequence ID" value="MBC8538239.1"/>
    <property type="molecule type" value="Genomic_DNA"/>
</dbReference>
<evidence type="ECO:0000313" key="1">
    <source>
        <dbReference type="EMBL" id="MBC8538239.1"/>
    </source>
</evidence>
<dbReference type="SUPFAM" id="SSF52540">
    <property type="entry name" value="P-loop containing nucleoside triphosphate hydrolases"/>
    <property type="match status" value="1"/>
</dbReference>